<protein>
    <submittedName>
        <fullName evidence="1">Uncharacterized protein</fullName>
    </submittedName>
</protein>
<dbReference type="EMBL" id="LAZR01008507">
    <property type="protein sequence ID" value="KKM78322.1"/>
    <property type="molecule type" value="Genomic_DNA"/>
</dbReference>
<name>A0A0F9NAD9_9ZZZZ</name>
<comment type="caution">
    <text evidence="1">The sequence shown here is derived from an EMBL/GenBank/DDBJ whole genome shotgun (WGS) entry which is preliminary data.</text>
</comment>
<proteinExistence type="predicted"/>
<dbReference type="AlphaFoldDB" id="A0A0F9NAD9"/>
<gene>
    <name evidence="1" type="ORF">LCGC14_1361070</name>
</gene>
<sequence length="161" mass="17862">MSAVITYSEPDIDYEESTLGFASPSEALDDQGLASTRLLRCAWVDRLTLASQLKVAHRIVLTSGPTTRVFFKGDRYPHDDSIFVRNISSIRPVDGPIDDPDPRVAKYKTAKLTVNYTIQDFDPNQQDEDAVKYADEELSTAAEFLTLPSTSLFWDAGGTLP</sequence>
<reference evidence="1" key="1">
    <citation type="journal article" date="2015" name="Nature">
        <title>Complex archaea that bridge the gap between prokaryotes and eukaryotes.</title>
        <authorList>
            <person name="Spang A."/>
            <person name="Saw J.H."/>
            <person name="Jorgensen S.L."/>
            <person name="Zaremba-Niedzwiedzka K."/>
            <person name="Martijn J."/>
            <person name="Lind A.E."/>
            <person name="van Eijk R."/>
            <person name="Schleper C."/>
            <person name="Guy L."/>
            <person name="Ettema T.J."/>
        </authorList>
    </citation>
    <scope>NUCLEOTIDE SEQUENCE</scope>
</reference>
<feature type="non-terminal residue" evidence="1">
    <location>
        <position position="161"/>
    </location>
</feature>
<evidence type="ECO:0000313" key="1">
    <source>
        <dbReference type="EMBL" id="KKM78322.1"/>
    </source>
</evidence>
<accession>A0A0F9NAD9</accession>
<organism evidence="1">
    <name type="scientific">marine sediment metagenome</name>
    <dbReference type="NCBI Taxonomy" id="412755"/>
    <lineage>
        <taxon>unclassified sequences</taxon>
        <taxon>metagenomes</taxon>
        <taxon>ecological metagenomes</taxon>
    </lineage>
</organism>